<dbReference type="EMBL" id="JAGYWB010000018">
    <property type="protein sequence ID" value="KAI0492844.1"/>
    <property type="molecule type" value="Genomic_DNA"/>
</dbReference>
<reference evidence="2" key="1">
    <citation type="journal article" date="2022" name="Front. Genet.">
        <title>Chromosome-Scale Assembly of the Dendrobium nobile Genome Provides Insights Into the Molecular Mechanism of the Biosynthesis of the Medicinal Active Ingredient of Dendrobium.</title>
        <authorList>
            <person name="Xu Q."/>
            <person name="Niu S.-C."/>
            <person name="Li K.-L."/>
            <person name="Zheng P.-J."/>
            <person name="Zhang X.-J."/>
            <person name="Jia Y."/>
            <person name="Liu Y."/>
            <person name="Niu Y.-X."/>
            <person name="Yu L.-H."/>
            <person name="Chen D.-F."/>
            <person name="Zhang G.-Q."/>
        </authorList>
    </citation>
    <scope>NUCLEOTIDE SEQUENCE</scope>
    <source>
        <tissue evidence="2">Leaf</tissue>
    </source>
</reference>
<dbReference type="AlphaFoldDB" id="A0A8T3A9X7"/>
<comment type="caution">
    <text evidence="2">The sequence shown here is derived from an EMBL/GenBank/DDBJ whole genome shotgun (WGS) entry which is preliminary data.</text>
</comment>
<proteinExistence type="predicted"/>
<sequence length="156" mass="17932">MYDPYEHIDHYKTIMHIQRASDAFPCQVFPDTLKGQARTWLYSLSARTIPSFVKLAKLFVEQFVANRRIIKDSSHLSGIHQNEGELLKEYFQRFSIEARQIVGVDPELLRGVFLGGLRPGPFYSALMRDTVHSYADLIHRVEAQISADEAINAHKK</sequence>
<evidence type="ECO:0000313" key="2">
    <source>
        <dbReference type="EMBL" id="KAI0492844.1"/>
    </source>
</evidence>
<dbReference type="Proteomes" id="UP000829196">
    <property type="component" value="Unassembled WGS sequence"/>
</dbReference>
<dbReference type="OrthoDB" id="1305902at2759"/>
<dbReference type="SMR" id="A0A8T3A9X7"/>
<dbReference type="PANTHER" id="PTHR33223:SF10">
    <property type="entry name" value="AMINOTRANSFERASE-LIKE PLANT MOBILE DOMAIN-CONTAINING PROTEIN"/>
    <property type="match status" value="1"/>
</dbReference>
<organism evidence="2 3">
    <name type="scientific">Dendrobium nobile</name>
    <name type="common">Orchid</name>
    <dbReference type="NCBI Taxonomy" id="94219"/>
    <lineage>
        <taxon>Eukaryota</taxon>
        <taxon>Viridiplantae</taxon>
        <taxon>Streptophyta</taxon>
        <taxon>Embryophyta</taxon>
        <taxon>Tracheophyta</taxon>
        <taxon>Spermatophyta</taxon>
        <taxon>Magnoliopsida</taxon>
        <taxon>Liliopsida</taxon>
        <taxon>Asparagales</taxon>
        <taxon>Orchidaceae</taxon>
        <taxon>Epidendroideae</taxon>
        <taxon>Malaxideae</taxon>
        <taxon>Dendrobiinae</taxon>
        <taxon>Dendrobium</taxon>
    </lineage>
</organism>
<evidence type="ECO:0000259" key="1">
    <source>
        <dbReference type="Pfam" id="PF03732"/>
    </source>
</evidence>
<feature type="domain" description="Retrotransposon gag" evidence="1">
    <location>
        <begin position="28"/>
        <end position="119"/>
    </location>
</feature>
<keyword evidence="3" id="KW-1185">Reference proteome</keyword>
<protein>
    <recommendedName>
        <fullName evidence="1">Retrotransposon gag domain-containing protein</fullName>
    </recommendedName>
</protein>
<dbReference type="InterPro" id="IPR005162">
    <property type="entry name" value="Retrotrans_gag_dom"/>
</dbReference>
<accession>A0A8T3A9X7</accession>
<dbReference type="Pfam" id="PF03732">
    <property type="entry name" value="Retrotrans_gag"/>
    <property type="match status" value="1"/>
</dbReference>
<dbReference type="PANTHER" id="PTHR33223">
    <property type="entry name" value="CCHC-TYPE DOMAIN-CONTAINING PROTEIN"/>
    <property type="match status" value="1"/>
</dbReference>
<name>A0A8T3A9X7_DENNO</name>
<gene>
    <name evidence="2" type="ORF">KFK09_027120</name>
</gene>
<evidence type="ECO:0000313" key="3">
    <source>
        <dbReference type="Proteomes" id="UP000829196"/>
    </source>
</evidence>